<dbReference type="PANTHER" id="PTHR21600">
    <property type="entry name" value="MITOCHONDRIAL RNA PSEUDOURIDINE SYNTHASE"/>
    <property type="match status" value="1"/>
</dbReference>
<dbReference type="GO" id="GO:0003723">
    <property type="term" value="F:RNA binding"/>
    <property type="evidence" value="ECO:0007669"/>
    <property type="project" value="InterPro"/>
</dbReference>
<dbReference type="Gene3D" id="3.30.2350.10">
    <property type="entry name" value="Pseudouridine synthase"/>
    <property type="match status" value="1"/>
</dbReference>
<feature type="compositionally biased region" description="Low complexity" evidence="1">
    <location>
        <begin position="406"/>
        <end position="430"/>
    </location>
</feature>
<dbReference type="InterPro" id="IPR020103">
    <property type="entry name" value="PsdUridine_synth_cat_dom_sf"/>
</dbReference>
<reference evidence="3" key="1">
    <citation type="submission" date="2013-12" db="EMBL/GenBank/DDBJ databases">
        <authorList>
            <person name="Omoto C.K."/>
            <person name="Sibley D."/>
            <person name="Venepally P."/>
            <person name="Hadjithomas M."/>
            <person name="Karamycheva S."/>
            <person name="Brunk B."/>
            <person name="Roos D."/>
            <person name="Caler E."/>
            <person name="Lorenzi H."/>
        </authorList>
    </citation>
    <scope>NUCLEOTIDE SEQUENCE</scope>
</reference>
<dbReference type="InterPro" id="IPR050188">
    <property type="entry name" value="RluA_PseudoU_synthase"/>
</dbReference>
<feature type="region of interest" description="Disordered" evidence="1">
    <location>
        <begin position="405"/>
        <end position="441"/>
    </location>
</feature>
<feature type="domain" description="Pseudouridine synthase RsuA/RluA-like" evidence="2">
    <location>
        <begin position="154"/>
        <end position="351"/>
    </location>
</feature>
<accession>A0A023B7X4</accession>
<evidence type="ECO:0000313" key="4">
    <source>
        <dbReference type="Proteomes" id="UP000019763"/>
    </source>
</evidence>
<organism evidence="3 4">
    <name type="scientific">Gregarina niphandrodes</name>
    <name type="common">Septate eugregarine</name>
    <dbReference type="NCBI Taxonomy" id="110365"/>
    <lineage>
        <taxon>Eukaryota</taxon>
        <taxon>Sar</taxon>
        <taxon>Alveolata</taxon>
        <taxon>Apicomplexa</taxon>
        <taxon>Conoidasida</taxon>
        <taxon>Gregarinasina</taxon>
        <taxon>Eugregarinorida</taxon>
        <taxon>Gregarinidae</taxon>
        <taxon>Gregarina</taxon>
    </lineage>
</organism>
<dbReference type="OrthoDB" id="424794at2759"/>
<dbReference type="RefSeq" id="XP_011130097.1">
    <property type="nucleotide sequence ID" value="XM_011131795.1"/>
</dbReference>
<name>A0A023B7X4_GRENI</name>
<dbReference type="Proteomes" id="UP000019763">
    <property type="component" value="Unassembled WGS sequence"/>
</dbReference>
<sequence length="577" mass="63961">MLIAVGPDAILPSLCNVTVSVGKPRHKILVQSVKQRWIGKRFLDVFASEFSSRPRLYYERAYEKGRLRCYRQGGDVRPGKLRRLDTKKEAMNTSLPAEQTSLPAEHTSLPAEHTSLPAEHTLKGNENVEHECILTEAVVPYVMPIEVVDETEEYLAVTKPPGIPVYPQGQFETNSLTEMLKQKLGRKSFYPLSRLDRVTSGLMIVAKDGKGCQRLTPVVRNWQKFYVMQWSKTWDRALQDALPLRGVFPFSPGPSGPDPFGPPSGPLSAPSSSTGDHIPTSIDPTLGMVVCAPIALDQHTPGSALKTRIDWENGKPSLSIFYLIRDLGTAGCMVLGIPVTGRTHQLRLHSSYADTPIAGDALYNASAAKDTRDHDWYVAVQYDHAETLRYLSLVNVREDVHHFTLTPGSSATQSTASATQSSASATQPSGSQPPDPFPVNDWRELKKDLEKPAEVHSVWVVPRSALRRELSAYPDLCLMDGHLVSFHPFIDPYYIPLHSFAYMTEAHRLITTNTLPSFWPVATDRPGESDAPTSACVDRSSESVDHIRGLCRLLWTAVDSITLAHLNIRPSDLLNSR</sequence>
<evidence type="ECO:0000259" key="2">
    <source>
        <dbReference type="Pfam" id="PF00849"/>
    </source>
</evidence>
<dbReference type="GO" id="GO:0000455">
    <property type="term" value="P:enzyme-directed rRNA pseudouridine synthesis"/>
    <property type="evidence" value="ECO:0007669"/>
    <property type="project" value="TreeGrafter"/>
</dbReference>
<dbReference type="SUPFAM" id="SSF55120">
    <property type="entry name" value="Pseudouridine synthase"/>
    <property type="match status" value="1"/>
</dbReference>
<proteinExistence type="predicted"/>
<dbReference type="InterPro" id="IPR006145">
    <property type="entry name" value="PsdUridine_synth_RsuA/RluA"/>
</dbReference>
<dbReference type="Pfam" id="PF00849">
    <property type="entry name" value="PseudoU_synth_2"/>
    <property type="match status" value="1"/>
</dbReference>
<dbReference type="PANTHER" id="PTHR21600:SF40">
    <property type="entry name" value="PSEUDOURIDYLATE SYNTHASE RPUSD2"/>
    <property type="match status" value="1"/>
</dbReference>
<evidence type="ECO:0000313" key="3">
    <source>
        <dbReference type="EMBL" id="EZG68112.1"/>
    </source>
</evidence>
<comment type="caution">
    <text evidence="3">The sequence shown here is derived from an EMBL/GenBank/DDBJ whole genome shotgun (WGS) entry which is preliminary data.</text>
</comment>
<feature type="region of interest" description="Disordered" evidence="1">
    <location>
        <begin position="252"/>
        <end position="277"/>
    </location>
</feature>
<dbReference type="AlphaFoldDB" id="A0A023B7X4"/>
<feature type="compositionally biased region" description="Low complexity" evidence="1">
    <location>
        <begin position="266"/>
        <end position="275"/>
    </location>
</feature>
<keyword evidence="4" id="KW-1185">Reference proteome</keyword>
<dbReference type="eggNOG" id="KOG1919">
    <property type="taxonomic scope" value="Eukaryota"/>
</dbReference>
<evidence type="ECO:0000256" key="1">
    <source>
        <dbReference type="SAM" id="MobiDB-lite"/>
    </source>
</evidence>
<dbReference type="EMBL" id="AFNH02000484">
    <property type="protein sequence ID" value="EZG68112.1"/>
    <property type="molecule type" value="Genomic_DNA"/>
</dbReference>
<gene>
    <name evidence="3" type="ORF">GNI_064410</name>
</gene>
<dbReference type="GeneID" id="22912381"/>
<protein>
    <submittedName>
        <fullName evidence="3">Pseudouridine synthase</fullName>
    </submittedName>
</protein>
<dbReference type="GO" id="GO:0009982">
    <property type="term" value="F:pseudouridine synthase activity"/>
    <property type="evidence" value="ECO:0007669"/>
    <property type="project" value="InterPro"/>
</dbReference>
<feature type="compositionally biased region" description="Pro residues" evidence="1">
    <location>
        <begin position="252"/>
        <end position="265"/>
    </location>
</feature>
<dbReference type="VEuPathDB" id="CryptoDB:GNI_064410"/>